<feature type="region of interest" description="Disordered" evidence="1">
    <location>
        <begin position="54"/>
        <end position="101"/>
    </location>
</feature>
<dbReference type="Proteomes" id="UP000053699">
    <property type="component" value="Unassembled WGS sequence"/>
</dbReference>
<proteinExistence type="predicted"/>
<accession>A0A0F4EP22</accession>
<protein>
    <submittedName>
        <fullName evidence="3">Uncharacterized protein</fullName>
    </submittedName>
</protein>
<organism evidence="3 4">
    <name type="scientific">Mycobacterium lepromatosis</name>
    <dbReference type="NCBI Taxonomy" id="480418"/>
    <lineage>
        <taxon>Bacteria</taxon>
        <taxon>Bacillati</taxon>
        <taxon>Actinomycetota</taxon>
        <taxon>Actinomycetes</taxon>
        <taxon>Mycobacteriales</taxon>
        <taxon>Mycobacteriaceae</taxon>
        <taxon>Mycobacterium</taxon>
    </lineage>
</organism>
<evidence type="ECO:0000256" key="2">
    <source>
        <dbReference type="SAM" id="Phobius"/>
    </source>
</evidence>
<evidence type="ECO:0000256" key="1">
    <source>
        <dbReference type="SAM" id="MobiDB-lite"/>
    </source>
</evidence>
<feature type="compositionally biased region" description="Pro residues" evidence="1">
    <location>
        <begin position="90"/>
        <end position="101"/>
    </location>
</feature>
<gene>
    <name evidence="3" type="ORF">MLPM_2390</name>
</gene>
<name>A0A0F4EP22_9MYCO</name>
<dbReference type="STRING" id="480418.GCA_000975265_03442"/>
<sequence>MSHNFLTVVADGELQYQGPDFGKASPMGLLVIVLLLVATLLLLWSMNRQLKKIPTSFDPEPPELDQATADVTELGGDVGEEPSDADRNRPAPPPEPDNNPS</sequence>
<reference evidence="3 4" key="1">
    <citation type="journal article" date="2015" name="Proc. Natl. Acad. Sci. U.S.A.">
        <title>Insight into the evolution and origin of leprosy bacilli from the genome sequence of Mycobacterium lepromatosis.</title>
        <authorList>
            <person name="Singh P."/>
            <person name="Benjak A."/>
            <person name="Schuenemann V.J."/>
            <person name="Herbig A."/>
            <person name="Avanzi C."/>
            <person name="Busso P."/>
            <person name="Nieselt K."/>
            <person name="Krause J."/>
            <person name="Vera-Cabrera L."/>
            <person name="Cole S.T."/>
        </authorList>
    </citation>
    <scope>NUCLEOTIDE SEQUENCE [LARGE SCALE GENOMIC DNA]</scope>
    <source>
        <strain evidence="3 4">Mx1-22A</strain>
    </source>
</reference>
<comment type="caution">
    <text evidence="3">The sequence shown here is derived from an EMBL/GenBank/DDBJ whole genome shotgun (WGS) entry which is preliminary data.</text>
</comment>
<dbReference type="AlphaFoldDB" id="A0A0F4EP22"/>
<keyword evidence="2" id="KW-1133">Transmembrane helix</keyword>
<dbReference type="PATRIC" id="fig|480418.6.peg.244"/>
<evidence type="ECO:0000313" key="3">
    <source>
        <dbReference type="EMBL" id="KJX74628.1"/>
    </source>
</evidence>
<feature type="transmembrane region" description="Helical" evidence="2">
    <location>
        <begin position="24"/>
        <end position="44"/>
    </location>
</feature>
<keyword evidence="2" id="KW-0472">Membrane</keyword>
<dbReference type="RefSeq" id="WP_045843792.1">
    <property type="nucleotide sequence ID" value="NZ_CP083405.1"/>
</dbReference>
<dbReference type="EMBL" id="JRPY01000105">
    <property type="protein sequence ID" value="KJX74628.1"/>
    <property type="molecule type" value="Genomic_DNA"/>
</dbReference>
<evidence type="ECO:0000313" key="4">
    <source>
        <dbReference type="Proteomes" id="UP000053699"/>
    </source>
</evidence>
<keyword evidence="2" id="KW-0812">Transmembrane</keyword>
<keyword evidence="4" id="KW-1185">Reference proteome</keyword>
<dbReference type="OrthoDB" id="4775389at2"/>